<evidence type="ECO:0000313" key="10">
    <source>
        <dbReference type="EMBL" id="KAK1790038.1"/>
    </source>
</evidence>
<evidence type="ECO:0000256" key="6">
    <source>
        <dbReference type="ARBA" id="ARBA00022658"/>
    </source>
</evidence>
<keyword evidence="5" id="KW-0597">Phosphoprotein</keyword>
<dbReference type="GO" id="GO:0043539">
    <property type="term" value="F:protein serine/threonine kinase activator activity"/>
    <property type="evidence" value="ECO:0007669"/>
    <property type="project" value="TreeGrafter"/>
</dbReference>
<proteinExistence type="inferred from homology"/>
<evidence type="ECO:0000256" key="8">
    <source>
        <dbReference type="SAM" id="MobiDB-lite"/>
    </source>
</evidence>
<accession>A0AAD9DR19</accession>
<dbReference type="GO" id="GO:0005737">
    <property type="term" value="C:cytoplasm"/>
    <property type="evidence" value="ECO:0007669"/>
    <property type="project" value="UniProtKB-SubCell"/>
</dbReference>
<evidence type="ECO:0000256" key="5">
    <source>
        <dbReference type="ARBA" id="ARBA00022553"/>
    </source>
</evidence>
<keyword evidence="6" id="KW-0344">Guanine-nucleotide releasing factor</keyword>
<dbReference type="SUPFAM" id="SSF48371">
    <property type="entry name" value="ARM repeat"/>
    <property type="match status" value="1"/>
</dbReference>
<feature type="compositionally biased region" description="Basic and acidic residues" evidence="8">
    <location>
        <begin position="467"/>
        <end position="479"/>
    </location>
</feature>
<sequence>MELSRKEVPLYGQARVFALIPLVMEDEEVFVVIEGSSLLHVLPTKVHSILYFIAPGHNQQETVCVKAYTHIKGVVRYVGMSFLTYVEDDAQELAEYLIEELGASKVNRPDQDTLVSPLDSFITTHKTCGDMAPVCCKVPLKTTSCSILLCSSSHSSPSLLVNSHNNFGRHRRRSNSEGRGHENTMKKTWSLIGESLTNFSTTCKLAQSTASAPLDYTAASWTAVVDIQFTNTLNTQEVKKQEVIYELMQTEFHHVQTLTVMIEVLRRGLLEEVQLEEDVIGQIFPNLDELIKLHRNFLTAMEMRQQDSTTSENHRNYVIQRIGDVLLQQPKGVWASTPIDGSVEHYEIAAALEGLRGVLAGVELHVSESQRAQQLEEIISRLDAKSCTRLKNGEIFSKQILQNTPQTLTYASTLACRTTSGRLRDVLALLLTDILVFLQEKEQKFTFAALRSAEPHEEGSPACRSYTEVEQKKKEHTDEMERIKKEREILEAEQQEFQESLDILRDEEATEEVSKSLLAMKEILYGTNEKEPQAEAVAQLAQELYNTGLLGTLIADLQLIDFEGKKDVAQIFNNILRRQIGTRTPTVEYLCTQQNILFMLLKGYESPEIALNCGIMLRECIRHEPLAKLTLCSEQFYEFFRYVEMSTFDIASDAFATFKDLLTRHKMLSAEFLEQHYDRFFSEYEKLLHSENYVTKRQSLKLLGELLLDRHNFTIMTKYISKPENLKLMMNLLRDKSRNIQFEAFHVFKVFVANPNKTQPILDILLKNQTKLIDFLSKFQNDRTEDEQFNDEKTYLIKQIRELKRPNPQDA</sequence>
<dbReference type="InterPro" id="IPR011989">
    <property type="entry name" value="ARM-like"/>
</dbReference>
<dbReference type="InterPro" id="IPR035899">
    <property type="entry name" value="DBL_dom_sf"/>
</dbReference>
<dbReference type="InterPro" id="IPR016024">
    <property type="entry name" value="ARM-type_fold"/>
</dbReference>
<dbReference type="InterPro" id="IPR011993">
    <property type="entry name" value="PH-like_dom_sf"/>
</dbReference>
<reference evidence="10" key="1">
    <citation type="submission" date="2023-03" db="EMBL/GenBank/DDBJ databases">
        <title>Electrophorus voltai genome.</title>
        <authorList>
            <person name="Bian C."/>
        </authorList>
    </citation>
    <scope>NUCLEOTIDE SEQUENCE</scope>
    <source>
        <strain evidence="10">CB-2022</strain>
        <tissue evidence="10">Muscle</tissue>
    </source>
</reference>
<evidence type="ECO:0000256" key="4">
    <source>
        <dbReference type="ARBA" id="ARBA00022490"/>
    </source>
</evidence>
<feature type="compositionally biased region" description="Basic and acidic residues" evidence="8">
    <location>
        <begin position="174"/>
        <end position="183"/>
    </location>
</feature>
<dbReference type="GO" id="GO:0035556">
    <property type="term" value="P:intracellular signal transduction"/>
    <property type="evidence" value="ECO:0007669"/>
    <property type="project" value="TreeGrafter"/>
</dbReference>
<dbReference type="Pfam" id="PF08569">
    <property type="entry name" value="Mo25"/>
    <property type="match status" value="1"/>
</dbReference>
<protein>
    <recommendedName>
        <fullName evidence="9">DH domain-containing protein</fullName>
    </recommendedName>
</protein>
<evidence type="ECO:0000256" key="7">
    <source>
        <dbReference type="ARBA" id="ARBA00025206"/>
    </source>
</evidence>
<comment type="similarity">
    <text evidence="2">Belongs to the Mo25 family.</text>
</comment>
<dbReference type="PANTHER" id="PTHR10182:SF11">
    <property type="entry name" value="CALCIUM-BINDING PROTEIN 39"/>
    <property type="match status" value="1"/>
</dbReference>
<keyword evidence="4" id="KW-0963">Cytoplasm</keyword>
<dbReference type="SUPFAM" id="SSF48065">
    <property type="entry name" value="DBL homology domain (DH-domain)"/>
    <property type="match status" value="1"/>
</dbReference>
<dbReference type="Gene3D" id="1.20.900.10">
    <property type="entry name" value="Dbl homology (DH) domain"/>
    <property type="match status" value="1"/>
</dbReference>
<dbReference type="SUPFAM" id="SSF50729">
    <property type="entry name" value="PH domain-like"/>
    <property type="match status" value="1"/>
</dbReference>
<name>A0AAD9DR19_9TELE</name>
<dbReference type="PROSITE" id="PS50010">
    <property type="entry name" value="DH_2"/>
    <property type="match status" value="1"/>
</dbReference>
<evidence type="ECO:0000313" key="11">
    <source>
        <dbReference type="Proteomes" id="UP001239994"/>
    </source>
</evidence>
<dbReference type="Gene3D" id="2.30.29.30">
    <property type="entry name" value="Pleckstrin-homology domain (PH domain)/Phosphotyrosine-binding domain (PTB)"/>
    <property type="match status" value="1"/>
</dbReference>
<evidence type="ECO:0000259" key="9">
    <source>
        <dbReference type="PROSITE" id="PS50010"/>
    </source>
</evidence>
<dbReference type="FunFam" id="1.25.10.10:FF:000025">
    <property type="entry name" value="Calcium-binding protein 39"/>
    <property type="match status" value="1"/>
</dbReference>
<dbReference type="Pfam" id="PF00621">
    <property type="entry name" value="RhoGEF"/>
    <property type="match status" value="1"/>
</dbReference>
<dbReference type="Pfam" id="PF17838">
    <property type="entry name" value="PH_16"/>
    <property type="match status" value="1"/>
</dbReference>
<dbReference type="InterPro" id="IPR013878">
    <property type="entry name" value="Mo25"/>
</dbReference>
<dbReference type="GO" id="GO:0005085">
    <property type="term" value="F:guanyl-nucleotide exchange factor activity"/>
    <property type="evidence" value="ECO:0007669"/>
    <property type="project" value="UniProtKB-KW"/>
</dbReference>
<comment type="caution">
    <text evidence="10">The sequence shown here is derived from an EMBL/GenBank/DDBJ whole genome shotgun (WGS) entry which is preliminary data.</text>
</comment>
<evidence type="ECO:0000256" key="3">
    <source>
        <dbReference type="ARBA" id="ARBA00011749"/>
    </source>
</evidence>
<dbReference type="SMART" id="SM00325">
    <property type="entry name" value="RhoGEF"/>
    <property type="match status" value="1"/>
</dbReference>
<evidence type="ECO:0000256" key="1">
    <source>
        <dbReference type="ARBA" id="ARBA00004496"/>
    </source>
</evidence>
<keyword evidence="11" id="KW-1185">Reference proteome</keyword>
<organism evidence="10 11">
    <name type="scientific">Electrophorus voltai</name>
    <dbReference type="NCBI Taxonomy" id="2609070"/>
    <lineage>
        <taxon>Eukaryota</taxon>
        <taxon>Metazoa</taxon>
        <taxon>Chordata</taxon>
        <taxon>Craniata</taxon>
        <taxon>Vertebrata</taxon>
        <taxon>Euteleostomi</taxon>
        <taxon>Actinopterygii</taxon>
        <taxon>Neopterygii</taxon>
        <taxon>Teleostei</taxon>
        <taxon>Ostariophysi</taxon>
        <taxon>Gymnotiformes</taxon>
        <taxon>Gymnotoidei</taxon>
        <taxon>Gymnotidae</taxon>
        <taxon>Electrophorus</taxon>
    </lineage>
</organism>
<dbReference type="Gene3D" id="1.25.10.10">
    <property type="entry name" value="Leucine-rich Repeat Variant"/>
    <property type="match status" value="1"/>
</dbReference>
<dbReference type="Proteomes" id="UP001239994">
    <property type="component" value="Unassembled WGS sequence"/>
</dbReference>
<evidence type="ECO:0000256" key="2">
    <source>
        <dbReference type="ARBA" id="ARBA00011012"/>
    </source>
</evidence>
<feature type="region of interest" description="Disordered" evidence="8">
    <location>
        <begin position="457"/>
        <end position="479"/>
    </location>
</feature>
<dbReference type="Gene3D" id="1.10.287.2510">
    <property type="match status" value="1"/>
</dbReference>
<dbReference type="EMBL" id="JAROKS010000021">
    <property type="protein sequence ID" value="KAK1790038.1"/>
    <property type="molecule type" value="Genomic_DNA"/>
</dbReference>
<dbReference type="InterPro" id="IPR000219">
    <property type="entry name" value="DH_dom"/>
</dbReference>
<dbReference type="InterPro" id="IPR041020">
    <property type="entry name" value="PH_16"/>
</dbReference>
<dbReference type="AlphaFoldDB" id="A0AAD9DR19"/>
<feature type="domain" description="DH" evidence="9">
    <location>
        <begin position="239"/>
        <end position="328"/>
    </location>
</feature>
<comment type="function">
    <text evidence="7">Component of a complex that binds and activates STK11/LKB1. In the complex, required to stabilize the interaction between CAB39/MO25 (CAB39/MO25alpha or CAB39L/MO25beta) and STK11/LKB1.</text>
</comment>
<dbReference type="PANTHER" id="PTHR10182">
    <property type="entry name" value="CALCIUM-BINDING PROTEIN 39-RELATED"/>
    <property type="match status" value="1"/>
</dbReference>
<feature type="region of interest" description="Disordered" evidence="8">
    <location>
        <begin position="162"/>
        <end position="183"/>
    </location>
</feature>
<comment type="subunit">
    <text evidence="3">Component of a trimeric complex composed of STK11/LKB1, STRAD (STRADA or STRADB) and CAB39/MO25 (CAB39/MO25alpha or CAB39L/MO25beta): the complex tethers STK11/LKB1 in the cytoplasm and stimulates its catalytic activity.</text>
</comment>
<gene>
    <name evidence="10" type="ORF">P4O66_002350</name>
</gene>
<comment type="subcellular location">
    <subcellularLocation>
        <location evidence="1">Cytoplasm</location>
    </subcellularLocation>
</comment>